<organism evidence="1 2">
    <name type="scientific">Lentinula aff. lateritia</name>
    <dbReference type="NCBI Taxonomy" id="2804960"/>
    <lineage>
        <taxon>Eukaryota</taxon>
        <taxon>Fungi</taxon>
        <taxon>Dikarya</taxon>
        <taxon>Basidiomycota</taxon>
        <taxon>Agaricomycotina</taxon>
        <taxon>Agaricomycetes</taxon>
        <taxon>Agaricomycetidae</taxon>
        <taxon>Agaricales</taxon>
        <taxon>Marasmiineae</taxon>
        <taxon>Omphalotaceae</taxon>
        <taxon>Lentinula</taxon>
    </lineage>
</organism>
<dbReference type="EMBL" id="MU795602">
    <property type="protein sequence ID" value="KAJ3805428.1"/>
    <property type="molecule type" value="Genomic_DNA"/>
</dbReference>
<comment type="caution">
    <text evidence="1">The sequence shown here is derived from an EMBL/GenBank/DDBJ whole genome shotgun (WGS) entry which is preliminary data.</text>
</comment>
<protein>
    <submittedName>
        <fullName evidence="1">Uncharacterized protein</fullName>
    </submittedName>
</protein>
<dbReference type="Proteomes" id="UP001163835">
    <property type="component" value="Unassembled WGS sequence"/>
</dbReference>
<sequence>MPPMKTLKSVVFEKISHINVTGTSKPMSAGLNFRQILLLLIALPYFSPYWPYEPPGQSERDSSEPDYEGMEESSDEELPVKRGPSPSWLDGWDDFHSNSIHSSSGVTVALRLLQEISGMSWKEWEATMGAPEEDSPSSYVILEEMERLLERGELLEEIRRQVINCLSERNTALRHANAAQYELSKLCQDVVGVGEALLQAAHETNHPNFLKDLQKVSMELIQHGIKGSKGREDFELKAR</sequence>
<accession>A0ACC1TLG7</accession>
<name>A0ACC1TLG7_9AGAR</name>
<evidence type="ECO:0000313" key="1">
    <source>
        <dbReference type="EMBL" id="KAJ3805428.1"/>
    </source>
</evidence>
<reference evidence="1" key="1">
    <citation type="submission" date="2022-09" db="EMBL/GenBank/DDBJ databases">
        <title>A Global Phylogenomic Analysis of the Shiitake Genus Lentinula.</title>
        <authorList>
            <consortium name="DOE Joint Genome Institute"/>
            <person name="Sierra-Patev S."/>
            <person name="Min B."/>
            <person name="Naranjo-Ortiz M."/>
            <person name="Looney B."/>
            <person name="Konkel Z."/>
            <person name="Slot J.C."/>
            <person name="Sakamoto Y."/>
            <person name="Steenwyk J.L."/>
            <person name="Rokas A."/>
            <person name="Carro J."/>
            <person name="Camarero S."/>
            <person name="Ferreira P."/>
            <person name="Molpeceres G."/>
            <person name="Ruiz-Duenas F.J."/>
            <person name="Serrano A."/>
            <person name="Henrissat B."/>
            <person name="Drula E."/>
            <person name="Hughes K.W."/>
            <person name="Mata J.L."/>
            <person name="Ishikawa N.K."/>
            <person name="Vargas-Isla R."/>
            <person name="Ushijima S."/>
            <person name="Smith C.A."/>
            <person name="Ahrendt S."/>
            <person name="Andreopoulos W."/>
            <person name="He G."/>
            <person name="Labutti K."/>
            <person name="Lipzen A."/>
            <person name="Ng V."/>
            <person name="Riley R."/>
            <person name="Sandor L."/>
            <person name="Barry K."/>
            <person name="Martinez A.T."/>
            <person name="Xiao Y."/>
            <person name="Gibbons J.G."/>
            <person name="Terashima K."/>
            <person name="Grigoriev I.V."/>
            <person name="Hibbett D.S."/>
        </authorList>
    </citation>
    <scope>NUCLEOTIDE SEQUENCE</scope>
    <source>
        <strain evidence="1">TMI1499</strain>
    </source>
</reference>
<evidence type="ECO:0000313" key="2">
    <source>
        <dbReference type="Proteomes" id="UP001163835"/>
    </source>
</evidence>
<proteinExistence type="predicted"/>
<gene>
    <name evidence="1" type="ORF">F5876DRAFT_69811</name>
</gene>
<keyword evidence="2" id="KW-1185">Reference proteome</keyword>